<feature type="domain" description="PAS" evidence="7">
    <location>
        <begin position="214"/>
        <end position="285"/>
    </location>
</feature>
<dbReference type="InterPro" id="IPR000700">
    <property type="entry name" value="PAS-assoc_C"/>
</dbReference>
<dbReference type="InterPro" id="IPR003594">
    <property type="entry name" value="HATPase_dom"/>
</dbReference>
<dbReference type="InterPro" id="IPR011006">
    <property type="entry name" value="CheY-like_superfamily"/>
</dbReference>
<dbReference type="InterPro" id="IPR004358">
    <property type="entry name" value="Sig_transdc_His_kin-like_C"/>
</dbReference>
<dbReference type="SMART" id="SM00388">
    <property type="entry name" value="HisKA"/>
    <property type="match status" value="1"/>
</dbReference>
<dbReference type="Pfam" id="PF00512">
    <property type="entry name" value="HisKA"/>
    <property type="match status" value="1"/>
</dbReference>
<dbReference type="PROSITE" id="PS50110">
    <property type="entry name" value="RESPONSE_REGULATORY"/>
    <property type="match status" value="1"/>
</dbReference>
<feature type="domain" description="Response regulatory" evidence="6">
    <location>
        <begin position="840"/>
        <end position="956"/>
    </location>
</feature>
<dbReference type="Proteomes" id="UP001206572">
    <property type="component" value="Unassembled WGS sequence"/>
</dbReference>
<dbReference type="Pfam" id="PF00072">
    <property type="entry name" value="Response_reg"/>
    <property type="match status" value="1"/>
</dbReference>
<dbReference type="SUPFAM" id="SSF47384">
    <property type="entry name" value="Homodimeric domain of signal transducing histidine kinase"/>
    <property type="match status" value="1"/>
</dbReference>
<feature type="domain" description="Histidine kinase" evidence="5">
    <location>
        <begin position="602"/>
        <end position="819"/>
    </location>
</feature>
<dbReference type="InterPro" id="IPR001789">
    <property type="entry name" value="Sig_transdc_resp-reg_receiver"/>
</dbReference>
<evidence type="ECO:0000259" key="8">
    <source>
        <dbReference type="PROSITE" id="PS50113"/>
    </source>
</evidence>
<dbReference type="EMBL" id="JANUHA010000010">
    <property type="protein sequence ID" value="MCS0597767.1"/>
    <property type="molecule type" value="Genomic_DNA"/>
</dbReference>
<dbReference type="InterPro" id="IPR036097">
    <property type="entry name" value="HisK_dim/P_sf"/>
</dbReference>
<dbReference type="Pfam" id="PF13426">
    <property type="entry name" value="PAS_9"/>
    <property type="match status" value="1"/>
</dbReference>
<protein>
    <recommendedName>
        <fullName evidence="2">histidine kinase</fullName>
        <ecNumber evidence="2">2.7.13.3</ecNumber>
    </recommendedName>
</protein>
<dbReference type="SMART" id="SM00387">
    <property type="entry name" value="HATPase_c"/>
    <property type="match status" value="1"/>
</dbReference>
<comment type="caution">
    <text evidence="9">The sequence shown here is derived from an EMBL/GenBank/DDBJ whole genome shotgun (WGS) entry which is preliminary data.</text>
</comment>
<dbReference type="PROSITE" id="PS50112">
    <property type="entry name" value="PAS"/>
    <property type="match status" value="3"/>
</dbReference>
<dbReference type="CDD" id="cd00130">
    <property type="entry name" value="PAS"/>
    <property type="match status" value="3"/>
</dbReference>
<evidence type="ECO:0000256" key="1">
    <source>
        <dbReference type="ARBA" id="ARBA00000085"/>
    </source>
</evidence>
<keyword evidence="10" id="KW-1185">Reference proteome</keyword>
<dbReference type="InterPro" id="IPR035965">
    <property type="entry name" value="PAS-like_dom_sf"/>
</dbReference>
<evidence type="ECO:0000313" key="10">
    <source>
        <dbReference type="Proteomes" id="UP001206572"/>
    </source>
</evidence>
<dbReference type="SMART" id="SM00448">
    <property type="entry name" value="REC"/>
    <property type="match status" value="1"/>
</dbReference>
<name>A0ABT2ANE9_9BURK</name>
<dbReference type="InterPro" id="IPR013655">
    <property type="entry name" value="PAS_fold_3"/>
</dbReference>
<dbReference type="PANTHER" id="PTHR43547:SF2">
    <property type="entry name" value="HYBRID SIGNAL TRANSDUCTION HISTIDINE KINASE C"/>
    <property type="match status" value="1"/>
</dbReference>
<dbReference type="SUPFAM" id="SSF55781">
    <property type="entry name" value="GAF domain-like"/>
    <property type="match status" value="1"/>
</dbReference>
<evidence type="ECO:0000313" key="9">
    <source>
        <dbReference type="EMBL" id="MCS0597767.1"/>
    </source>
</evidence>
<feature type="modified residue" description="4-aspartylphosphate" evidence="4">
    <location>
        <position position="889"/>
    </location>
</feature>
<dbReference type="Gene3D" id="3.40.50.2300">
    <property type="match status" value="1"/>
</dbReference>
<dbReference type="PRINTS" id="PR00344">
    <property type="entry name" value="BCTRLSENSOR"/>
</dbReference>
<gene>
    <name evidence="9" type="ORF">NX780_15575</name>
</gene>
<feature type="domain" description="PAS" evidence="7">
    <location>
        <begin position="466"/>
        <end position="536"/>
    </location>
</feature>
<proteinExistence type="predicted"/>
<dbReference type="CDD" id="cd00075">
    <property type="entry name" value="HATPase"/>
    <property type="match status" value="1"/>
</dbReference>
<evidence type="ECO:0000259" key="5">
    <source>
        <dbReference type="PROSITE" id="PS50109"/>
    </source>
</evidence>
<dbReference type="InterPro" id="IPR029016">
    <property type="entry name" value="GAF-like_dom_sf"/>
</dbReference>
<dbReference type="InterPro" id="IPR036890">
    <property type="entry name" value="HATPase_C_sf"/>
</dbReference>
<dbReference type="SUPFAM" id="SSF52172">
    <property type="entry name" value="CheY-like"/>
    <property type="match status" value="1"/>
</dbReference>
<dbReference type="InterPro" id="IPR013656">
    <property type="entry name" value="PAS_4"/>
</dbReference>
<dbReference type="SMART" id="SM00086">
    <property type="entry name" value="PAC"/>
    <property type="match status" value="3"/>
</dbReference>
<evidence type="ECO:0000259" key="6">
    <source>
        <dbReference type="PROSITE" id="PS50110"/>
    </source>
</evidence>
<dbReference type="SUPFAM" id="SSF55874">
    <property type="entry name" value="ATPase domain of HSP90 chaperone/DNA topoisomerase II/histidine kinase"/>
    <property type="match status" value="1"/>
</dbReference>
<feature type="domain" description="PAC" evidence="8">
    <location>
        <begin position="413"/>
        <end position="465"/>
    </location>
</feature>
<dbReference type="Gene3D" id="3.30.450.20">
    <property type="entry name" value="PAS domain"/>
    <property type="match status" value="3"/>
</dbReference>
<evidence type="ECO:0000259" key="7">
    <source>
        <dbReference type="PROSITE" id="PS50112"/>
    </source>
</evidence>
<dbReference type="Pfam" id="PF08447">
    <property type="entry name" value="PAS_3"/>
    <property type="match status" value="1"/>
</dbReference>
<dbReference type="InterPro" id="IPR000014">
    <property type="entry name" value="PAS"/>
</dbReference>
<evidence type="ECO:0000256" key="3">
    <source>
        <dbReference type="ARBA" id="ARBA00022553"/>
    </source>
</evidence>
<feature type="domain" description="PAS" evidence="7">
    <location>
        <begin position="340"/>
        <end position="410"/>
    </location>
</feature>
<dbReference type="SUPFAM" id="SSF55785">
    <property type="entry name" value="PYP-like sensor domain (PAS domain)"/>
    <property type="match status" value="3"/>
</dbReference>
<dbReference type="Pfam" id="PF02518">
    <property type="entry name" value="HATPase_c"/>
    <property type="match status" value="1"/>
</dbReference>
<dbReference type="PANTHER" id="PTHR43547">
    <property type="entry name" value="TWO-COMPONENT HISTIDINE KINASE"/>
    <property type="match status" value="1"/>
</dbReference>
<dbReference type="InterPro" id="IPR005467">
    <property type="entry name" value="His_kinase_dom"/>
</dbReference>
<dbReference type="Gene3D" id="3.30.450.40">
    <property type="match status" value="1"/>
</dbReference>
<dbReference type="Pfam" id="PF08448">
    <property type="entry name" value="PAS_4"/>
    <property type="match status" value="1"/>
</dbReference>
<evidence type="ECO:0000256" key="4">
    <source>
        <dbReference type="PROSITE-ProRule" id="PRU00169"/>
    </source>
</evidence>
<accession>A0ABT2ANE9</accession>
<dbReference type="RefSeq" id="WP_258828783.1">
    <property type="nucleotide sequence ID" value="NZ_JANUHA010000010.1"/>
</dbReference>
<feature type="domain" description="PAC" evidence="8">
    <location>
        <begin position="537"/>
        <end position="591"/>
    </location>
</feature>
<dbReference type="InterPro" id="IPR001610">
    <property type="entry name" value="PAC"/>
</dbReference>
<feature type="domain" description="PAC" evidence="8">
    <location>
        <begin position="288"/>
        <end position="339"/>
    </location>
</feature>
<dbReference type="PROSITE" id="PS50109">
    <property type="entry name" value="HIS_KIN"/>
    <property type="match status" value="1"/>
</dbReference>
<dbReference type="CDD" id="cd00082">
    <property type="entry name" value="HisKA"/>
    <property type="match status" value="1"/>
</dbReference>
<dbReference type="Gene3D" id="1.10.287.130">
    <property type="match status" value="1"/>
</dbReference>
<sequence>MSDSEQELAVLDIDELLVTHELEFRPARAPDYAAENRALGALASALARAPESVPQRLAELLRELCRAGSAGIAVPAADGDAFHWSAASGLLAGAAGLRLPRAASPSGEAVARGEVVLLREPGRSFPVLPAEPPIAEMLLAPWDAGGERAGTVWVASHGPACRFDGEDARLLRSLSGFAACAFRATRAEELRDIQRRLADESAQRVAAERELEESHAILQAAMDTETVGLAFYSLDGRILDCNGALQRMTGYSREELRAVRHWADLAAPEFVDITRRALAELRAGGRAAPYMKQLVRKDGSLWWAMVAPTCLPGEGDTRKCIAFVLDISEARRAEAALAASEERFQALVKGFAQAVWEADADGAVRTDSPGWRELTGQGAGEQLGLGWLKAVHPDDRHFVLRQWHEALAGGAPLNAEYRVRLANGGWRWTNVRAAPLRNPDGSIGRWIGMNIDVDARRQAEGALRESDGRFRVLAEASPALIYQFDDRGHVVYANRTCQDMLGMRAGTAPEEGWGVLLHPDDGPRYIEGVRIAIATQSPFQQRLRARAADGRWHRFESHGAPLFGQGGAYRGHVGISIDVTGAAEAEDALRDADRRKDEFLATLAHELRNPLAPISNAVHLLRRPDGRRSADRMVEMVGRQVRQIVRLVDDLMDVSRITQGKLELRPEPLSLAEILSMAVETSMPAIEAGRHELAVSLPEETLMLEADKVRLTQVFGNMLNNAAKYTDRGGRIWVGAWREGAQVVVSVRDTGIGIPPEKLPHVFEMFAQAHRDSARGQAGLGIGLTMVKSLIELHGGSVEARSEGPGRGSEFIVRLPLAGAPRQEAQHGGGSGAALLAGRRVLVVDDNGGAAESLALLLHAVGAEVRTAHDGPAGLAQAGEFLPQAVLLDLGMPGMDGFEVARRLRADARQAGLVIVALTGWGQEDDRRRTQAAGFDHHLTKPVDVDALLGILARVGVPA</sequence>
<dbReference type="NCBIfam" id="TIGR00229">
    <property type="entry name" value="sensory_box"/>
    <property type="match status" value="3"/>
</dbReference>
<dbReference type="Gene3D" id="3.30.565.10">
    <property type="entry name" value="Histidine kinase-like ATPase, C-terminal domain"/>
    <property type="match status" value="1"/>
</dbReference>
<comment type="catalytic activity">
    <reaction evidence="1">
        <text>ATP + protein L-histidine = ADP + protein N-phospho-L-histidine.</text>
        <dbReference type="EC" id="2.7.13.3"/>
    </reaction>
</comment>
<reference evidence="9 10" key="1">
    <citation type="submission" date="2022-08" db="EMBL/GenBank/DDBJ databases">
        <title>Reclassification of Massilia species as members of the genera Telluria, Duganella, Pseudoduganella, Mokoshia gen. nov. and Zemynaea gen. nov. using orthogonal and non-orthogonal genome-based approaches.</title>
        <authorList>
            <person name="Bowman J.P."/>
        </authorList>
    </citation>
    <scope>NUCLEOTIDE SEQUENCE [LARGE SCALE GENOMIC DNA]</scope>
    <source>
        <strain evidence="9 10">JCM 31661</strain>
    </source>
</reference>
<evidence type="ECO:0000256" key="2">
    <source>
        <dbReference type="ARBA" id="ARBA00012438"/>
    </source>
</evidence>
<keyword evidence="3 4" id="KW-0597">Phosphoprotein</keyword>
<dbReference type="EC" id="2.7.13.3" evidence="2"/>
<dbReference type="CDD" id="cd17580">
    <property type="entry name" value="REC_2_DhkD-like"/>
    <property type="match status" value="1"/>
</dbReference>
<dbReference type="InterPro" id="IPR003661">
    <property type="entry name" value="HisK_dim/P_dom"/>
</dbReference>
<dbReference type="PROSITE" id="PS50113">
    <property type="entry name" value="PAC"/>
    <property type="match status" value="3"/>
</dbReference>
<dbReference type="SMART" id="SM00091">
    <property type="entry name" value="PAS"/>
    <property type="match status" value="3"/>
</dbReference>
<organism evidence="9 10">
    <name type="scientific">Massilia agri</name>
    <dbReference type="NCBI Taxonomy" id="1886785"/>
    <lineage>
        <taxon>Bacteria</taxon>
        <taxon>Pseudomonadati</taxon>
        <taxon>Pseudomonadota</taxon>
        <taxon>Betaproteobacteria</taxon>
        <taxon>Burkholderiales</taxon>
        <taxon>Oxalobacteraceae</taxon>
        <taxon>Telluria group</taxon>
        <taxon>Massilia</taxon>
    </lineage>
</organism>